<evidence type="ECO:0000313" key="7">
    <source>
        <dbReference type="Proteomes" id="UP000600139"/>
    </source>
</evidence>
<accession>A0A934V9E2</accession>
<dbReference type="PROSITE" id="PS51203">
    <property type="entry name" value="CS"/>
    <property type="match status" value="1"/>
</dbReference>
<protein>
    <submittedName>
        <fullName evidence="6">Hsp20 family protein</fullName>
    </submittedName>
</protein>
<comment type="caution">
    <text evidence="6">The sequence shown here is derived from an EMBL/GenBank/DDBJ whole genome shotgun (WGS) entry which is preliminary data.</text>
</comment>
<evidence type="ECO:0000259" key="4">
    <source>
        <dbReference type="PROSITE" id="PS01031"/>
    </source>
</evidence>
<dbReference type="RefSeq" id="WP_200353191.1">
    <property type="nucleotide sequence ID" value="NZ_BAABHZ010000002.1"/>
</dbReference>
<gene>
    <name evidence="6" type="ORF">JIN84_21650</name>
</gene>
<sequence length="314" mass="33998">MKTISTNSRRAGVLLTGIALGAGIITAGLSASTAAETKPGDGGGFVEKAQEWQDKMSESFRDLWKDLRGDDRGKPSISTASVDLREQENSHIIRLSLPGRKLENVKVSLEGTSLQILAPAEGKLGRYSQSITLDGVAAGAKAKTELKESDGLMVITVPKGPSAGTTDPSSTVGGATPGVLDEWDRDILRRMESMNREMDRIFADAFAEFRSVPQYKNYFDEARFGSSIDLKDEGDRYVVRAYLPKRDVSTVNASVEETTLKIEAKAESESSGRGGTNRTKAHYLQTLTLPGPVKVDEMKVETKDGLVEVTLPKK</sequence>
<dbReference type="Gene3D" id="2.60.40.790">
    <property type="match status" value="2"/>
</dbReference>
<dbReference type="EMBL" id="JAENIK010000013">
    <property type="protein sequence ID" value="MBK1818242.1"/>
    <property type="molecule type" value="Genomic_DNA"/>
</dbReference>
<dbReference type="InterPro" id="IPR007052">
    <property type="entry name" value="CS_dom"/>
</dbReference>
<dbReference type="PANTHER" id="PTHR11527">
    <property type="entry name" value="HEAT-SHOCK PROTEIN 20 FAMILY MEMBER"/>
    <property type="match status" value="1"/>
</dbReference>
<evidence type="ECO:0000256" key="2">
    <source>
        <dbReference type="RuleBase" id="RU003616"/>
    </source>
</evidence>
<evidence type="ECO:0000313" key="6">
    <source>
        <dbReference type="EMBL" id="MBK1818242.1"/>
    </source>
</evidence>
<evidence type="ECO:0000256" key="3">
    <source>
        <dbReference type="SAM" id="MobiDB-lite"/>
    </source>
</evidence>
<feature type="domain" description="SHSP" evidence="4">
    <location>
        <begin position="73"/>
        <end position="175"/>
    </location>
</feature>
<dbReference type="AlphaFoldDB" id="A0A934V9E2"/>
<feature type="region of interest" description="Disordered" evidence="3">
    <location>
        <begin position="264"/>
        <end position="283"/>
    </location>
</feature>
<dbReference type="SUPFAM" id="SSF49764">
    <property type="entry name" value="HSP20-like chaperones"/>
    <property type="match status" value="2"/>
</dbReference>
<dbReference type="PROSITE" id="PS01031">
    <property type="entry name" value="SHSP"/>
    <property type="match status" value="2"/>
</dbReference>
<keyword evidence="7" id="KW-1185">Reference proteome</keyword>
<dbReference type="CDD" id="cd00298">
    <property type="entry name" value="ACD_sHsps_p23-like"/>
    <property type="match status" value="1"/>
</dbReference>
<comment type="similarity">
    <text evidence="1 2">Belongs to the small heat shock protein (HSP20) family.</text>
</comment>
<dbReference type="Pfam" id="PF00011">
    <property type="entry name" value="HSP20"/>
    <property type="match status" value="1"/>
</dbReference>
<evidence type="ECO:0000256" key="1">
    <source>
        <dbReference type="PROSITE-ProRule" id="PRU00285"/>
    </source>
</evidence>
<dbReference type="InterPro" id="IPR008978">
    <property type="entry name" value="HSP20-like_chaperone"/>
</dbReference>
<dbReference type="InterPro" id="IPR031107">
    <property type="entry name" value="Small_HSP"/>
</dbReference>
<evidence type="ECO:0000259" key="5">
    <source>
        <dbReference type="PROSITE" id="PS51203"/>
    </source>
</evidence>
<feature type="domain" description="SHSP" evidence="4">
    <location>
        <begin position="219"/>
        <end position="314"/>
    </location>
</feature>
<organism evidence="6 7">
    <name type="scientific">Luteolibacter yonseiensis</name>
    <dbReference type="NCBI Taxonomy" id="1144680"/>
    <lineage>
        <taxon>Bacteria</taxon>
        <taxon>Pseudomonadati</taxon>
        <taxon>Verrucomicrobiota</taxon>
        <taxon>Verrucomicrobiia</taxon>
        <taxon>Verrucomicrobiales</taxon>
        <taxon>Verrucomicrobiaceae</taxon>
        <taxon>Luteolibacter</taxon>
    </lineage>
</organism>
<name>A0A934V9E2_9BACT</name>
<feature type="domain" description="CS" evidence="5">
    <location>
        <begin position="219"/>
        <end position="314"/>
    </location>
</feature>
<proteinExistence type="inferred from homology"/>
<reference evidence="6" key="1">
    <citation type="submission" date="2021-01" db="EMBL/GenBank/DDBJ databases">
        <title>Modified the classification status of verrucomicrobia.</title>
        <authorList>
            <person name="Feng X."/>
        </authorList>
    </citation>
    <scope>NUCLEOTIDE SEQUENCE</scope>
    <source>
        <strain evidence="6">JCM 18052</strain>
    </source>
</reference>
<dbReference type="Proteomes" id="UP000600139">
    <property type="component" value="Unassembled WGS sequence"/>
</dbReference>
<dbReference type="CDD" id="cd06464">
    <property type="entry name" value="ACD_sHsps-like"/>
    <property type="match status" value="1"/>
</dbReference>
<dbReference type="InterPro" id="IPR002068">
    <property type="entry name" value="A-crystallin/Hsp20_dom"/>
</dbReference>